<name>A0A1J1IB51_9DIPT</name>
<sequence>MCHKVVVLCMKKLSSSSEYPSAVMWRSVPHIYSLLQEGNGVIAPQEADYNLLFIAVAWAKAKQPVSVLNVIQLGL</sequence>
<protein>
    <submittedName>
        <fullName evidence="1">CLUMA_CG010908, isoform A</fullName>
    </submittedName>
</protein>
<dbReference type="EMBL" id="CVRI01000047">
    <property type="protein sequence ID" value="CRK97519.1"/>
    <property type="molecule type" value="Genomic_DNA"/>
</dbReference>
<gene>
    <name evidence="1" type="ORF">CLUMA_CG010908</name>
</gene>
<organism evidence="1 2">
    <name type="scientific">Clunio marinus</name>
    <dbReference type="NCBI Taxonomy" id="568069"/>
    <lineage>
        <taxon>Eukaryota</taxon>
        <taxon>Metazoa</taxon>
        <taxon>Ecdysozoa</taxon>
        <taxon>Arthropoda</taxon>
        <taxon>Hexapoda</taxon>
        <taxon>Insecta</taxon>
        <taxon>Pterygota</taxon>
        <taxon>Neoptera</taxon>
        <taxon>Endopterygota</taxon>
        <taxon>Diptera</taxon>
        <taxon>Nematocera</taxon>
        <taxon>Chironomoidea</taxon>
        <taxon>Chironomidae</taxon>
        <taxon>Clunio</taxon>
    </lineage>
</organism>
<dbReference type="AlphaFoldDB" id="A0A1J1IB51"/>
<accession>A0A1J1IB51</accession>
<evidence type="ECO:0000313" key="2">
    <source>
        <dbReference type="Proteomes" id="UP000183832"/>
    </source>
</evidence>
<dbReference type="Proteomes" id="UP000183832">
    <property type="component" value="Unassembled WGS sequence"/>
</dbReference>
<proteinExistence type="predicted"/>
<evidence type="ECO:0000313" key="1">
    <source>
        <dbReference type="EMBL" id="CRK97519.1"/>
    </source>
</evidence>
<keyword evidence="2" id="KW-1185">Reference proteome</keyword>
<reference evidence="1 2" key="1">
    <citation type="submission" date="2015-04" db="EMBL/GenBank/DDBJ databases">
        <authorList>
            <person name="Syromyatnikov M.Y."/>
            <person name="Popov V.N."/>
        </authorList>
    </citation>
    <scope>NUCLEOTIDE SEQUENCE [LARGE SCALE GENOMIC DNA]</scope>
</reference>